<reference evidence="3" key="1">
    <citation type="submission" date="2015-06" db="EMBL/GenBank/DDBJ databases">
        <title>Expansion of signal transduction pathways in fungi by whole-genome duplication.</title>
        <authorList>
            <consortium name="DOE Joint Genome Institute"/>
            <person name="Corrochano L.M."/>
            <person name="Kuo A."/>
            <person name="Marcet-Houben M."/>
            <person name="Polaino S."/>
            <person name="Salamov A."/>
            <person name="Villalobos J.M."/>
            <person name="Alvarez M.I."/>
            <person name="Avalos J."/>
            <person name="Benito E.P."/>
            <person name="Benoit I."/>
            <person name="Burger G."/>
            <person name="Camino L.P."/>
            <person name="Canovas D."/>
            <person name="Cerda-Olmedo E."/>
            <person name="Cheng J.-F."/>
            <person name="Dominguez A."/>
            <person name="Elias M."/>
            <person name="Eslava A.P."/>
            <person name="Glaser F."/>
            <person name="Grimwood J."/>
            <person name="Gutierrez G."/>
            <person name="Heitman J."/>
            <person name="Henrissat B."/>
            <person name="Iturriaga E.A."/>
            <person name="Lang B.F."/>
            <person name="Lavin J.L."/>
            <person name="Lee S."/>
            <person name="Li W."/>
            <person name="Lindquist E."/>
            <person name="Lopez-Garcia S."/>
            <person name="Luque E.M."/>
            <person name="Marcos A.T."/>
            <person name="Martin J."/>
            <person name="McCluskey K."/>
            <person name="Medina H.R."/>
            <person name="Miralles-Duran A."/>
            <person name="Miyazaki A."/>
            <person name="Munoz-Torres E."/>
            <person name="Oguiza J.A."/>
            <person name="Ohm R."/>
            <person name="Olmedo M."/>
            <person name="Orejas M."/>
            <person name="Ortiz-Castellanos L."/>
            <person name="Pisabarro A.G."/>
            <person name="Rodriguez-Romero J."/>
            <person name="Ruiz-Herrera J."/>
            <person name="Ruiz-Vazquez R."/>
            <person name="Sanz C."/>
            <person name="Schackwitz W."/>
            <person name="Schmutz J."/>
            <person name="Shahriari M."/>
            <person name="Shelest E."/>
            <person name="Silva-Franco F."/>
            <person name="Soanes D."/>
            <person name="Syed K."/>
            <person name="Tagua V.G."/>
            <person name="Talbot N.J."/>
            <person name="Thon M."/>
            <person name="De vries R.P."/>
            <person name="Wiebenga A."/>
            <person name="Yadav J.S."/>
            <person name="Braun E.L."/>
            <person name="Baker S."/>
            <person name="Garre V."/>
            <person name="Horwitz B."/>
            <person name="Torres-Martinez S."/>
            <person name="Idnurm A."/>
            <person name="Herrera-Estrella A."/>
            <person name="Gabaldon T."/>
            <person name="Grigoriev I.V."/>
        </authorList>
    </citation>
    <scope>NUCLEOTIDE SEQUENCE [LARGE SCALE GENOMIC DNA]</scope>
    <source>
        <strain evidence="3">NRRL 1555(-)</strain>
    </source>
</reference>
<feature type="region of interest" description="Disordered" evidence="1">
    <location>
        <begin position="1"/>
        <end position="20"/>
    </location>
</feature>
<evidence type="ECO:0008006" key="4">
    <source>
        <dbReference type="Google" id="ProtNLM"/>
    </source>
</evidence>
<dbReference type="InParanoid" id="A0A162ZGI3"/>
<keyword evidence="3" id="KW-1185">Reference proteome</keyword>
<accession>A0A162ZGI3</accession>
<evidence type="ECO:0000313" key="3">
    <source>
        <dbReference type="Proteomes" id="UP000077315"/>
    </source>
</evidence>
<dbReference type="STRING" id="763407.A0A162ZGI3"/>
<dbReference type="GeneID" id="28993800"/>
<dbReference type="VEuPathDB" id="FungiDB:PHYBLDRAFT_152370"/>
<feature type="compositionally biased region" description="Polar residues" evidence="1">
    <location>
        <begin position="7"/>
        <end position="18"/>
    </location>
</feature>
<gene>
    <name evidence="2" type="ORF">PHYBLDRAFT_152370</name>
</gene>
<proteinExistence type="predicted"/>
<evidence type="ECO:0000313" key="2">
    <source>
        <dbReference type="EMBL" id="OAD66571.1"/>
    </source>
</evidence>
<dbReference type="RefSeq" id="XP_018284611.1">
    <property type="nucleotide sequence ID" value="XM_018432894.1"/>
</dbReference>
<protein>
    <recommendedName>
        <fullName evidence="4">Retrotransposon gag domain-containing protein</fullName>
    </recommendedName>
</protein>
<dbReference type="Proteomes" id="UP000077315">
    <property type="component" value="Unassembled WGS sequence"/>
</dbReference>
<dbReference type="AlphaFoldDB" id="A0A162ZGI3"/>
<organism evidence="2 3">
    <name type="scientific">Phycomyces blakesleeanus (strain ATCC 8743b / DSM 1359 / FGSC 10004 / NBRC 33097 / NRRL 1555)</name>
    <dbReference type="NCBI Taxonomy" id="763407"/>
    <lineage>
        <taxon>Eukaryota</taxon>
        <taxon>Fungi</taxon>
        <taxon>Fungi incertae sedis</taxon>
        <taxon>Mucoromycota</taxon>
        <taxon>Mucoromycotina</taxon>
        <taxon>Mucoromycetes</taxon>
        <taxon>Mucorales</taxon>
        <taxon>Phycomycetaceae</taxon>
        <taxon>Phycomyces</taxon>
    </lineage>
</organism>
<evidence type="ECO:0000256" key="1">
    <source>
        <dbReference type="SAM" id="MobiDB-lite"/>
    </source>
</evidence>
<dbReference type="EMBL" id="KV441002">
    <property type="protein sequence ID" value="OAD66571.1"/>
    <property type="molecule type" value="Genomic_DNA"/>
</dbReference>
<sequence length="238" mass="26406">MTEHSQHNPLSRAYSTDSCPPGSLCTRHVGHSVSHLCFQGIACPLIPLFLYEKEATLVGVSSDLLGKFLPHYLPSDIGEWIRVSRTCHDWTALTDLLTSTYGLNLEIEKAQCCQALQSTKQGTLLIRIFQVKFATLANDIPASCRLSERTVLAIFMDNIKPQLRQLMEPTLTKYDSWESAYATAVKHEDRCGEYAPPPAFTPLSSHAPQPMDCLAAIYSSRPHHNGPLDGVPRLWGAD</sequence>
<name>A0A162ZGI3_PHYB8</name>